<accession>A0ABV5IU04</accession>
<comment type="similarity">
    <text evidence="1 2">Belongs to the enoyl-CoA hydratase/isomerase family.</text>
</comment>
<evidence type="ECO:0000313" key="4">
    <source>
        <dbReference type="Proteomes" id="UP001589647"/>
    </source>
</evidence>
<dbReference type="InterPro" id="IPR014748">
    <property type="entry name" value="Enoyl-CoA_hydra_C"/>
</dbReference>
<dbReference type="CDD" id="cd06558">
    <property type="entry name" value="crotonase-like"/>
    <property type="match status" value="1"/>
</dbReference>
<gene>
    <name evidence="3" type="ORF">ACFFV7_43160</name>
</gene>
<evidence type="ECO:0000256" key="2">
    <source>
        <dbReference type="RuleBase" id="RU003707"/>
    </source>
</evidence>
<evidence type="ECO:0000313" key="3">
    <source>
        <dbReference type="EMBL" id="MFB9208043.1"/>
    </source>
</evidence>
<keyword evidence="4" id="KW-1185">Reference proteome</keyword>
<organism evidence="3 4">
    <name type="scientific">Nonomuraea spiralis</name>
    <dbReference type="NCBI Taxonomy" id="46182"/>
    <lineage>
        <taxon>Bacteria</taxon>
        <taxon>Bacillati</taxon>
        <taxon>Actinomycetota</taxon>
        <taxon>Actinomycetes</taxon>
        <taxon>Streptosporangiales</taxon>
        <taxon>Streptosporangiaceae</taxon>
        <taxon>Nonomuraea</taxon>
    </lineage>
</organism>
<dbReference type="InterPro" id="IPR029045">
    <property type="entry name" value="ClpP/crotonase-like_dom_sf"/>
</dbReference>
<dbReference type="InterPro" id="IPR018376">
    <property type="entry name" value="Enoyl-CoA_hyd/isom_CS"/>
</dbReference>
<dbReference type="EMBL" id="JBHMEI010000067">
    <property type="protein sequence ID" value="MFB9208043.1"/>
    <property type="molecule type" value="Genomic_DNA"/>
</dbReference>
<protein>
    <submittedName>
        <fullName evidence="3">Enoyl-CoA hydratase/isomerase family protein</fullName>
    </submittedName>
</protein>
<dbReference type="Proteomes" id="UP001589647">
    <property type="component" value="Unassembled WGS sequence"/>
</dbReference>
<proteinExistence type="inferred from homology"/>
<dbReference type="PANTHER" id="PTHR43459:SF1">
    <property type="entry name" value="EG:BACN32G11.4 PROTEIN"/>
    <property type="match status" value="1"/>
</dbReference>
<dbReference type="Gene3D" id="3.90.226.10">
    <property type="entry name" value="2-enoyl-CoA Hydratase, Chain A, domain 1"/>
    <property type="match status" value="1"/>
</dbReference>
<dbReference type="Pfam" id="PF00378">
    <property type="entry name" value="ECH_1"/>
    <property type="match status" value="1"/>
</dbReference>
<dbReference type="PANTHER" id="PTHR43459">
    <property type="entry name" value="ENOYL-COA HYDRATASE"/>
    <property type="match status" value="1"/>
</dbReference>
<evidence type="ECO:0000256" key="1">
    <source>
        <dbReference type="ARBA" id="ARBA00005254"/>
    </source>
</evidence>
<dbReference type="Gene3D" id="1.10.12.10">
    <property type="entry name" value="Lyase 2-enoyl-coa Hydratase, Chain A, domain 2"/>
    <property type="match status" value="1"/>
</dbReference>
<reference evidence="3 4" key="1">
    <citation type="submission" date="2024-09" db="EMBL/GenBank/DDBJ databases">
        <authorList>
            <person name="Sun Q."/>
            <person name="Mori K."/>
        </authorList>
    </citation>
    <scope>NUCLEOTIDE SEQUENCE [LARGE SCALE GENOMIC DNA]</scope>
    <source>
        <strain evidence="3 4">CCM 3426</strain>
    </source>
</reference>
<dbReference type="PROSITE" id="PS00166">
    <property type="entry name" value="ENOYL_COA_HYDRATASE"/>
    <property type="match status" value="1"/>
</dbReference>
<comment type="caution">
    <text evidence="3">The sequence shown here is derived from an EMBL/GenBank/DDBJ whole genome shotgun (WGS) entry which is preliminary data.</text>
</comment>
<dbReference type="InterPro" id="IPR001753">
    <property type="entry name" value="Enoyl-CoA_hydra/iso"/>
</dbReference>
<dbReference type="RefSeq" id="WP_189648556.1">
    <property type="nucleotide sequence ID" value="NZ_BMRC01000007.1"/>
</dbReference>
<name>A0ABV5IU04_9ACTN</name>
<dbReference type="SUPFAM" id="SSF52096">
    <property type="entry name" value="ClpP/crotonase"/>
    <property type="match status" value="1"/>
</dbReference>
<sequence length="263" mass="26984">MTDTPVLLEHDGGVAVVTLHRPERRNALDAACKNALRRALEEVADDDSVRAVLLTGAGGAFCVGQDLAEHAEALRADPGHAFDTVEADYAPVVRLLATMGKPVVAAVEGACVGAGLALALACDLRVLAEDAVLATAFTGVGLTCDSGLSVTLTRAVGELRAKELVLLGEPFSGAQAAAWGISARVVPHTEVAVAGRELAARLAAGPTAAYAASKRLIAQSWEQDLGAVLAAEAQAQARLGLTADHAGAVEAFLAKRRPVFEGR</sequence>